<accession>A0ABW8TER5</accession>
<reference evidence="1 2" key="1">
    <citation type="submission" date="2024-11" db="EMBL/GenBank/DDBJ databases">
        <authorList>
            <person name="Heng Y.C."/>
            <person name="Lim A.C.H."/>
            <person name="Lee J.K.Y."/>
            <person name="Kittelmann S."/>
        </authorList>
    </citation>
    <scope>NUCLEOTIDE SEQUENCE [LARGE SCALE GENOMIC DNA]</scope>
    <source>
        <strain evidence="1 2">WILCCON 0114</strain>
    </source>
</reference>
<sequence length="51" mass="5517">MLKKNYKTLILSVGALALFAGLFATLGTGNNLGMIDYHPMKVVFNLFQAGL</sequence>
<proteinExistence type="predicted"/>
<protein>
    <submittedName>
        <fullName evidence="1">Uncharacterized protein</fullName>
    </submittedName>
</protein>
<evidence type="ECO:0000313" key="1">
    <source>
        <dbReference type="EMBL" id="MFL0250208.1"/>
    </source>
</evidence>
<dbReference type="Proteomes" id="UP001623592">
    <property type="component" value="Unassembled WGS sequence"/>
</dbReference>
<name>A0ABW8TER5_9CLOT</name>
<dbReference type="RefSeq" id="WP_406786874.1">
    <property type="nucleotide sequence ID" value="NZ_JBJIAA010000005.1"/>
</dbReference>
<gene>
    <name evidence="1" type="ORF">ACJDT4_07210</name>
</gene>
<evidence type="ECO:0000313" key="2">
    <source>
        <dbReference type="Proteomes" id="UP001623592"/>
    </source>
</evidence>
<dbReference type="EMBL" id="JBJIAA010000005">
    <property type="protein sequence ID" value="MFL0250208.1"/>
    <property type="molecule type" value="Genomic_DNA"/>
</dbReference>
<keyword evidence="2" id="KW-1185">Reference proteome</keyword>
<organism evidence="1 2">
    <name type="scientific">Clostridium neuense</name>
    <dbReference type="NCBI Taxonomy" id="1728934"/>
    <lineage>
        <taxon>Bacteria</taxon>
        <taxon>Bacillati</taxon>
        <taxon>Bacillota</taxon>
        <taxon>Clostridia</taxon>
        <taxon>Eubacteriales</taxon>
        <taxon>Clostridiaceae</taxon>
        <taxon>Clostridium</taxon>
    </lineage>
</organism>
<comment type="caution">
    <text evidence="1">The sequence shown here is derived from an EMBL/GenBank/DDBJ whole genome shotgun (WGS) entry which is preliminary data.</text>
</comment>